<evidence type="ECO:0000313" key="2">
    <source>
        <dbReference type="Proteomes" id="UP000478052"/>
    </source>
</evidence>
<reference evidence="1 2" key="1">
    <citation type="submission" date="2019-08" db="EMBL/GenBank/DDBJ databases">
        <title>Whole genome of Aphis craccivora.</title>
        <authorList>
            <person name="Voronova N.V."/>
            <person name="Shulinski R.S."/>
            <person name="Bandarenka Y.V."/>
            <person name="Zhorov D.G."/>
            <person name="Warner D."/>
        </authorList>
    </citation>
    <scope>NUCLEOTIDE SEQUENCE [LARGE SCALE GENOMIC DNA]</scope>
    <source>
        <strain evidence="1">180601</strain>
        <tissue evidence="1">Whole Body</tissue>
    </source>
</reference>
<protein>
    <submittedName>
        <fullName evidence="1">Uncharacterized protein</fullName>
    </submittedName>
</protein>
<dbReference type="Proteomes" id="UP000478052">
    <property type="component" value="Unassembled WGS sequence"/>
</dbReference>
<accession>A0A6G0YC75</accession>
<gene>
    <name evidence="1" type="ORF">FWK35_00014282</name>
</gene>
<comment type="caution">
    <text evidence="1">The sequence shown here is derived from an EMBL/GenBank/DDBJ whole genome shotgun (WGS) entry which is preliminary data.</text>
</comment>
<proteinExistence type="predicted"/>
<dbReference type="EMBL" id="VUJU01004845">
    <property type="protein sequence ID" value="KAF0753074.1"/>
    <property type="molecule type" value="Genomic_DNA"/>
</dbReference>
<dbReference type="AlphaFoldDB" id="A0A6G0YC75"/>
<organism evidence="1 2">
    <name type="scientific">Aphis craccivora</name>
    <name type="common">Cowpea aphid</name>
    <dbReference type="NCBI Taxonomy" id="307492"/>
    <lineage>
        <taxon>Eukaryota</taxon>
        <taxon>Metazoa</taxon>
        <taxon>Ecdysozoa</taxon>
        <taxon>Arthropoda</taxon>
        <taxon>Hexapoda</taxon>
        <taxon>Insecta</taxon>
        <taxon>Pterygota</taxon>
        <taxon>Neoptera</taxon>
        <taxon>Paraneoptera</taxon>
        <taxon>Hemiptera</taxon>
        <taxon>Sternorrhyncha</taxon>
        <taxon>Aphidomorpha</taxon>
        <taxon>Aphidoidea</taxon>
        <taxon>Aphididae</taxon>
        <taxon>Aphidini</taxon>
        <taxon>Aphis</taxon>
        <taxon>Aphis</taxon>
    </lineage>
</organism>
<name>A0A6G0YC75_APHCR</name>
<dbReference type="OrthoDB" id="6627271at2759"/>
<sequence length="82" mass="8840">MAFVASLKQQTNVCNGSIADFRLNGAYPVTTIKEVDTKYGTSIVCALRDPETGGIINVFLPKFISLSKDEINACNLENVATV</sequence>
<keyword evidence="2" id="KW-1185">Reference proteome</keyword>
<evidence type="ECO:0000313" key="1">
    <source>
        <dbReference type="EMBL" id="KAF0753074.1"/>
    </source>
</evidence>